<dbReference type="SUPFAM" id="SSF55874">
    <property type="entry name" value="ATPase domain of HSP90 chaperone/DNA topoisomerase II/histidine kinase"/>
    <property type="match status" value="1"/>
</dbReference>
<name>A0A5C4J0K8_9ACTN</name>
<dbReference type="GO" id="GO:0004674">
    <property type="term" value="F:protein serine/threonine kinase activity"/>
    <property type="evidence" value="ECO:0007669"/>
    <property type="project" value="UniProtKB-KW"/>
</dbReference>
<keyword evidence="3" id="KW-0547">Nucleotide-binding</keyword>
<dbReference type="Pfam" id="PF13581">
    <property type="entry name" value="HATPase_c_2"/>
    <property type="match status" value="1"/>
</dbReference>
<dbReference type="PANTHER" id="PTHR35526:SF3">
    <property type="entry name" value="ANTI-SIGMA-F FACTOR RSBW"/>
    <property type="match status" value="1"/>
</dbReference>
<feature type="domain" description="Histidine kinase/HSP90-like ATPase" evidence="2">
    <location>
        <begin position="31"/>
        <end position="128"/>
    </location>
</feature>
<keyword evidence="3" id="KW-0067">ATP-binding</keyword>
<dbReference type="AlphaFoldDB" id="A0A5C4J0K8"/>
<sequence>MEDRMSTLVRRGGITRATRGARTFEWRLEERTAGAARRAVRETLAAWGVTEGDIDVAVLLTSEVVTNAIRHVRAELRAGVVWVRVCVTEGRLRVDVTDPEPGCPRLVAALDTDEEHRGMAVVAGCADRWGAPGTGRRQDRVVDAGPGGAGAVLRAAAVQARPVEGQISVTAPAVASATDVRNE</sequence>
<keyword evidence="1" id="KW-0418">Kinase</keyword>
<proteinExistence type="predicted"/>
<dbReference type="PANTHER" id="PTHR35526">
    <property type="entry name" value="ANTI-SIGMA-F FACTOR RSBW-RELATED"/>
    <property type="match status" value="1"/>
</dbReference>
<accession>A0A5C4J0K8</accession>
<dbReference type="GO" id="GO:0005524">
    <property type="term" value="F:ATP binding"/>
    <property type="evidence" value="ECO:0007669"/>
    <property type="project" value="UniProtKB-KW"/>
</dbReference>
<evidence type="ECO:0000259" key="2">
    <source>
        <dbReference type="Pfam" id="PF13581"/>
    </source>
</evidence>
<keyword evidence="4" id="KW-1185">Reference proteome</keyword>
<comment type="caution">
    <text evidence="3">The sequence shown here is derived from an EMBL/GenBank/DDBJ whole genome shotgun (WGS) entry which is preliminary data.</text>
</comment>
<organism evidence="3 4">
    <name type="scientific">Actinomadura soli</name>
    <dbReference type="NCBI Taxonomy" id="2508997"/>
    <lineage>
        <taxon>Bacteria</taxon>
        <taxon>Bacillati</taxon>
        <taxon>Actinomycetota</taxon>
        <taxon>Actinomycetes</taxon>
        <taxon>Streptosporangiales</taxon>
        <taxon>Thermomonosporaceae</taxon>
        <taxon>Actinomadura</taxon>
    </lineage>
</organism>
<keyword evidence="1" id="KW-0808">Transferase</keyword>
<keyword evidence="1" id="KW-0723">Serine/threonine-protein kinase</keyword>
<dbReference type="EMBL" id="VCKW01000318">
    <property type="protein sequence ID" value="TMQ90182.1"/>
    <property type="molecule type" value="Genomic_DNA"/>
</dbReference>
<dbReference type="Proteomes" id="UP000309174">
    <property type="component" value="Unassembled WGS sequence"/>
</dbReference>
<evidence type="ECO:0000313" key="3">
    <source>
        <dbReference type="EMBL" id="TMQ90182.1"/>
    </source>
</evidence>
<dbReference type="InterPro" id="IPR003594">
    <property type="entry name" value="HATPase_dom"/>
</dbReference>
<evidence type="ECO:0000256" key="1">
    <source>
        <dbReference type="ARBA" id="ARBA00022527"/>
    </source>
</evidence>
<dbReference type="CDD" id="cd16936">
    <property type="entry name" value="HATPase_RsbW-like"/>
    <property type="match status" value="1"/>
</dbReference>
<evidence type="ECO:0000313" key="4">
    <source>
        <dbReference type="Proteomes" id="UP000309174"/>
    </source>
</evidence>
<dbReference type="InterPro" id="IPR036890">
    <property type="entry name" value="HATPase_C_sf"/>
</dbReference>
<gene>
    <name evidence="3" type="ORF">ETD83_36565</name>
</gene>
<dbReference type="InterPro" id="IPR050267">
    <property type="entry name" value="Anti-sigma-factor_SerPK"/>
</dbReference>
<dbReference type="OrthoDB" id="3534907at2"/>
<dbReference type="Gene3D" id="3.30.565.10">
    <property type="entry name" value="Histidine kinase-like ATPase, C-terminal domain"/>
    <property type="match status" value="1"/>
</dbReference>
<protein>
    <submittedName>
        <fullName evidence="3">ATP-binding protein</fullName>
    </submittedName>
</protein>
<reference evidence="3 4" key="1">
    <citation type="submission" date="2019-05" db="EMBL/GenBank/DDBJ databases">
        <title>Draft genome sequence of Actinomadura sp. 14C53.</title>
        <authorList>
            <person name="Saricaoglu S."/>
            <person name="Isik K."/>
        </authorList>
    </citation>
    <scope>NUCLEOTIDE SEQUENCE [LARGE SCALE GENOMIC DNA]</scope>
    <source>
        <strain evidence="3 4">14C53</strain>
    </source>
</reference>